<evidence type="ECO:0000256" key="9">
    <source>
        <dbReference type="SAM" id="MobiDB-lite"/>
    </source>
</evidence>
<evidence type="ECO:0000256" key="3">
    <source>
        <dbReference type="ARBA" id="ARBA00022692"/>
    </source>
</evidence>
<evidence type="ECO:0000256" key="6">
    <source>
        <dbReference type="ARBA" id="ARBA00023136"/>
    </source>
</evidence>
<keyword evidence="6 10" id="KW-0472">Membrane</keyword>
<feature type="transmembrane region" description="Helical" evidence="10">
    <location>
        <begin position="1466"/>
        <end position="1487"/>
    </location>
</feature>
<evidence type="ECO:0000256" key="5">
    <source>
        <dbReference type="ARBA" id="ARBA00022989"/>
    </source>
</evidence>
<dbReference type="SUPFAM" id="SSF64356">
    <property type="entry name" value="SNARE-like"/>
    <property type="match status" value="1"/>
</dbReference>
<keyword evidence="8" id="KW-0175">Coiled coil</keyword>
<feature type="compositionally biased region" description="Basic and acidic residues" evidence="9">
    <location>
        <begin position="747"/>
        <end position="758"/>
    </location>
</feature>
<evidence type="ECO:0000259" key="11">
    <source>
        <dbReference type="Pfam" id="PF01217"/>
    </source>
</evidence>
<dbReference type="InterPro" id="IPR022775">
    <property type="entry name" value="AP_mu_sigma_su"/>
</dbReference>
<sequence>MKGEKESNDFKTILHTIKAIIVLDIDGNRVLSKHYDTLEPNIERKIYNRTHRSRDEIVLVDGLMVLHEAVVDLHLYVVGHANENPIILSNVLNCLHGGLSLLLHNQVERKVLMDNLDQVIIFLDEICDSGDMDCNEIIGFQFPNTGGDMLNNGALSPLVCSNNSQQQMARSKSLNDIASDSQSSSTSLLIQRTDSNRYNLASKQHNGPPVAATNVVLPQTNDSANVSQMLTHLDLCLGPNRNGHNGVALHQTNYHPDPDHTKYRLGNMTFEKSKSTSKSSSNYWHLCDGSSLSVSRNFTTVANYDIMNKLADQGQRNPNLIAHKQRHCGSLDETANLVCKQMSPRTIMHSVSNGSPFTQCNGVTSALFLLMLSVYGSALITSASHNVIFPSDVRRSLSSEVNSGGKSAQTSNLLLNSINGPDNSKLDFDDQPDFFPSNIDDNQRLGGIFIQDRNKQSAAALSRTHKQPDTINNAVSTQHQHSTETMPRLQRSYQAQQLLMQDSAVVVAVASPMQTQPYSSRTNHTIKTQRGNILVALSPSQSRNSSPWRVLSSSSSDNIRSWQSGFHDNNAPSSQNSLPNQVTGKTTLLSMNKHMLTRPLQFSGLRNVAIQSANTRSYDVDSVNFSTHGMDHLYLMTNFVLDYLLDNELPQELINQTLFTDPLPVLDNNRTILIHHFHRVLLAACVCLCLAISIPLFGFLIVCCWCSEKSKYEHRDSLDSPSSHDARSTRAKYSGSRHRSRSHGGTRHYDSRSHGGLDRHRRSGPNSSRHRHQSSHSRPAPRRESSVEVVKYESFCSPCVRAFLASNTFIVLLLMAFFVVCNFVTNENVYSGVSQLPKTLNQSLDDLEAYLNVTDYEVDNLLKANFQQLEQELNSRLDSGGLIIKHKLATVSEASALSNLTDMVADLNDTKTKLEQLDKELSFLKHHLNLARGALKNLESKIVSACTHRTCTTLNRKYLDHPQSFKISSNYERLPSVRTAIEKITTLLNNNIINEVQKGRNQFELLASGIQGGVNEGSQEIKRQLSLVGKQLAEIATDISRSLKIPIEDIETGKANTWRLLIIGEFEHYRRYICLIAAVIVFFIFAMYCLGWIYGSCKPQPTYRTRHAISRTSASASPPFTCGIVTVFIVFLPLMIGAITFFIAGSVGDKIVCQVVKHPERNQSRQIFAMLQNHFLNAQISISPNGSDATDMQTNVFERRRYYKANIADLIERCHNNKSIYNVLRLDVYDRIYLVNDRFYQGYNLSAITDFKRGQNMEFKLKDLLRRIDVDPSRITLLSQNTEELLRKMMTVSFDDLETAFSRLFESGAQITTIDFAELTKDLNAEAEINDNSTAQVNLALAALDSDTINHKILANITSCLGNLREGIRHLRLHMSHGRSAFGSVIAELMGRVKSAEVLLHREGKQLIRDVANDYIKEMNGLIDQYANHVQNQVENVIGRCEPISRAINSTSAAICDDIVQPFNGFWFSLISSLLLVLIATVLVSLLKGLYKQAKRGSSPHHYSSRLHRRSGSNDFDADLSYEDEGEDIALAYLDRPPKVSSSMPSAPIVEDGWSPSAPSQHFVHATRPPPYVL</sequence>
<feature type="transmembrane region" description="Helical" evidence="10">
    <location>
        <begin position="802"/>
        <end position="825"/>
    </location>
</feature>
<reference evidence="12 13" key="1">
    <citation type="submission" date="2020-10" db="EMBL/GenBank/DDBJ databases">
        <authorList>
            <person name="Klimov P.B."/>
            <person name="Dyachkov S.M."/>
            <person name="Chetverikov P.E."/>
        </authorList>
    </citation>
    <scope>NUCLEOTIDE SEQUENCE [LARGE SCALE GENOMIC DNA]</scope>
    <source>
        <strain evidence="12">BMOC 18-1129-001#AD2665</strain>
        <tissue evidence="12">Entire mites</tissue>
    </source>
</reference>
<evidence type="ECO:0000256" key="10">
    <source>
        <dbReference type="SAM" id="Phobius"/>
    </source>
</evidence>
<dbReference type="InterPro" id="IPR011012">
    <property type="entry name" value="Longin-like_dom_sf"/>
</dbReference>
<feature type="compositionally biased region" description="Basic residues" evidence="9">
    <location>
        <begin position="735"/>
        <end position="746"/>
    </location>
</feature>
<feature type="compositionally biased region" description="Basic residues" evidence="9">
    <location>
        <begin position="759"/>
        <end position="775"/>
    </location>
</feature>
<feature type="domain" description="AP complex mu/sigma subunit" evidence="11">
    <location>
        <begin position="16"/>
        <end position="132"/>
    </location>
</feature>
<dbReference type="EMBL" id="JAIFTH010000195">
    <property type="protein sequence ID" value="KAG9510244.1"/>
    <property type="molecule type" value="Genomic_DNA"/>
</dbReference>
<keyword evidence="3 10" id="KW-0812">Transmembrane</keyword>
<evidence type="ECO:0000256" key="8">
    <source>
        <dbReference type="SAM" id="Coils"/>
    </source>
</evidence>
<dbReference type="PANTHER" id="PTHR22730:SF1">
    <property type="entry name" value="PROMININ-LIKE PROTEIN"/>
    <property type="match status" value="1"/>
</dbReference>
<feature type="region of interest" description="Disordered" evidence="9">
    <location>
        <begin position="714"/>
        <end position="783"/>
    </location>
</feature>
<evidence type="ECO:0000256" key="7">
    <source>
        <dbReference type="ARBA" id="ARBA00023180"/>
    </source>
</evidence>
<evidence type="ECO:0000313" key="13">
    <source>
        <dbReference type="Proteomes" id="UP000825002"/>
    </source>
</evidence>
<feature type="coiled-coil region" evidence="8">
    <location>
        <begin position="897"/>
        <end position="927"/>
    </location>
</feature>
<name>A0ABQ7SA10_9ACAR</name>
<comment type="similarity">
    <text evidence="2">Belongs to the prominin family.</text>
</comment>
<evidence type="ECO:0000256" key="4">
    <source>
        <dbReference type="ARBA" id="ARBA00022927"/>
    </source>
</evidence>
<dbReference type="Proteomes" id="UP000825002">
    <property type="component" value="Unassembled WGS sequence"/>
</dbReference>
<feature type="transmembrane region" description="Helical" evidence="10">
    <location>
        <begin position="680"/>
        <end position="705"/>
    </location>
</feature>
<dbReference type="Pfam" id="PF01217">
    <property type="entry name" value="Clat_adaptor_s"/>
    <property type="match status" value="1"/>
</dbReference>
<proteinExistence type="inferred from homology"/>
<accession>A0ABQ7SA10</accession>
<evidence type="ECO:0000256" key="2">
    <source>
        <dbReference type="ARBA" id="ARBA00006058"/>
    </source>
</evidence>
<dbReference type="InterPro" id="IPR008795">
    <property type="entry name" value="Prominin"/>
</dbReference>
<evidence type="ECO:0000256" key="1">
    <source>
        <dbReference type="ARBA" id="ARBA00004141"/>
    </source>
</evidence>
<gene>
    <name evidence="12" type="primary">COPZ1</name>
    <name evidence="12" type="ORF">GZH46_01224</name>
</gene>
<feature type="transmembrane region" description="Helical" evidence="10">
    <location>
        <begin position="1075"/>
        <end position="1095"/>
    </location>
</feature>
<keyword evidence="13" id="KW-1185">Reference proteome</keyword>
<keyword evidence="4" id="KW-0653">Protein transport</keyword>
<comment type="subcellular location">
    <subcellularLocation>
        <location evidence="1">Membrane</location>
        <topology evidence="1">Multi-pass membrane protein</topology>
    </subcellularLocation>
</comment>
<organism evidence="12 13">
    <name type="scientific">Fragariocoptes setiger</name>
    <dbReference type="NCBI Taxonomy" id="1670756"/>
    <lineage>
        <taxon>Eukaryota</taxon>
        <taxon>Metazoa</taxon>
        <taxon>Ecdysozoa</taxon>
        <taxon>Arthropoda</taxon>
        <taxon>Chelicerata</taxon>
        <taxon>Arachnida</taxon>
        <taxon>Acari</taxon>
        <taxon>Acariformes</taxon>
        <taxon>Trombidiformes</taxon>
        <taxon>Prostigmata</taxon>
        <taxon>Eupodina</taxon>
        <taxon>Eriophyoidea</taxon>
        <taxon>Phytoptidae</taxon>
        <taxon>Fragariocoptes</taxon>
    </lineage>
</organism>
<keyword evidence="5 10" id="KW-1133">Transmembrane helix</keyword>
<keyword evidence="4" id="KW-0813">Transport</keyword>
<dbReference type="PANTHER" id="PTHR22730">
    <property type="entry name" value="PROMININ PROM PROTEIN"/>
    <property type="match status" value="1"/>
</dbReference>
<protein>
    <submittedName>
        <fullName evidence="12">Coatomer subunit zeta-1</fullName>
    </submittedName>
</protein>
<dbReference type="Pfam" id="PF05478">
    <property type="entry name" value="Prominin"/>
    <property type="match status" value="1"/>
</dbReference>
<evidence type="ECO:0000313" key="12">
    <source>
        <dbReference type="EMBL" id="KAG9510244.1"/>
    </source>
</evidence>
<feature type="compositionally biased region" description="Basic and acidic residues" evidence="9">
    <location>
        <begin position="714"/>
        <end position="728"/>
    </location>
</feature>
<keyword evidence="7" id="KW-0325">Glycoprotein</keyword>
<dbReference type="Gene3D" id="3.30.450.60">
    <property type="match status" value="1"/>
</dbReference>
<feature type="transmembrane region" description="Helical" evidence="10">
    <location>
        <begin position="1116"/>
        <end position="1144"/>
    </location>
</feature>
<comment type="caution">
    <text evidence="12">The sequence shown here is derived from an EMBL/GenBank/DDBJ whole genome shotgun (WGS) entry which is preliminary data.</text>
</comment>